<dbReference type="InterPro" id="IPR025836">
    <property type="entry name" value="Zn_knuckle_CX2CX4HX4C"/>
</dbReference>
<reference evidence="3 4" key="1">
    <citation type="submission" date="2021-05" db="EMBL/GenBank/DDBJ databases">
        <title>Genome Assembly of Synthetic Allotetraploid Brassica napus Reveals Homoeologous Exchanges between Subgenomes.</title>
        <authorList>
            <person name="Davis J.T."/>
        </authorList>
    </citation>
    <scope>NUCLEOTIDE SEQUENCE [LARGE SCALE GENOMIC DNA]</scope>
    <source>
        <strain evidence="4">cv. Da-Ae</strain>
        <tissue evidence="3">Seedling</tissue>
    </source>
</reference>
<feature type="compositionally biased region" description="Basic and acidic residues" evidence="1">
    <location>
        <begin position="101"/>
        <end position="146"/>
    </location>
</feature>
<accession>A0ABQ7YJR7</accession>
<keyword evidence="4" id="KW-1185">Reference proteome</keyword>
<feature type="compositionally biased region" description="Basic and acidic residues" evidence="1">
    <location>
        <begin position="62"/>
        <end position="93"/>
    </location>
</feature>
<organism evidence="3 4">
    <name type="scientific">Brassica napus</name>
    <name type="common">Rape</name>
    <dbReference type="NCBI Taxonomy" id="3708"/>
    <lineage>
        <taxon>Eukaryota</taxon>
        <taxon>Viridiplantae</taxon>
        <taxon>Streptophyta</taxon>
        <taxon>Embryophyta</taxon>
        <taxon>Tracheophyta</taxon>
        <taxon>Spermatophyta</taxon>
        <taxon>Magnoliopsida</taxon>
        <taxon>eudicotyledons</taxon>
        <taxon>Gunneridae</taxon>
        <taxon>Pentapetalae</taxon>
        <taxon>rosids</taxon>
        <taxon>malvids</taxon>
        <taxon>Brassicales</taxon>
        <taxon>Brassicaceae</taxon>
        <taxon>Brassiceae</taxon>
        <taxon>Brassica</taxon>
    </lineage>
</organism>
<feature type="compositionally biased region" description="Polar residues" evidence="1">
    <location>
        <begin position="147"/>
        <end position="156"/>
    </location>
</feature>
<protein>
    <recommendedName>
        <fullName evidence="2">Zinc knuckle CX2CX4HX4C domain-containing protein</fullName>
    </recommendedName>
</protein>
<sequence length="395" mass="44974">MCLPIELPSGEIITVDLEYEKLEKHCFVCFSLNHEKENCPLNRDNSKPQVVSQGISQQNTLRKLEDHHRRHDARREDAYTSRDRGRDSREQGYSHKSVHSRIQEPFRGRYQLEDRSRRLPSRDRDQRSYEEQRGGRDKFPERDQSSHHSFPSQRFQSPIRRTPRGSSPSLRSRNDRRAHNESQKSQSSRTPPPRPTREGMTFSGVPEQVEGNSRSRERVSALERIEDRSNISAGRVPALERLEQPGEADIPLSYRVSALERIEEPLEDQQRPTGLSNSLLARLQDVEVVYEEEEHHSPITGEGSSRRLMNSTSPAIQHKAVRSPVALRLGSPSATGKRKNPPRAATKKGTQARQQAQGKATTKVTGATRTRGIRSPLQGARASKQLAARWPTAHH</sequence>
<evidence type="ECO:0000313" key="4">
    <source>
        <dbReference type="Proteomes" id="UP000824890"/>
    </source>
</evidence>
<name>A0ABQ7YJR7_BRANA</name>
<gene>
    <name evidence="3" type="ORF">HID58_074408</name>
</gene>
<dbReference type="Proteomes" id="UP000824890">
    <property type="component" value="Unassembled WGS sequence"/>
</dbReference>
<evidence type="ECO:0000313" key="3">
    <source>
        <dbReference type="EMBL" id="KAH0867386.1"/>
    </source>
</evidence>
<feature type="compositionally biased region" description="Polar residues" evidence="1">
    <location>
        <begin position="47"/>
        <end position="61"/>
    </location>
</feature>
<feature type="domain" description="Zinc knuckle CX2CX4HX4C" evidence="2">
    <location>
        <begin position="5"/>
        <end position="40"/>
    </location>
</feature>
<dbReference type="EMBL" id="JAGKQM010000017">
    <property type="protein sequence ID" value="KAH0867386.1"/>
    <property type="molecule type" value="Genomic_DNA"/>
</dbReference>
<feature type="compositionally biased region" description="Basic and acidic residues" evidence="1">
    <location>
        <begin position="172"/>
        <end position="182"/>
    </location>
</feature>
<feature type="compositionally biased region" description="Polar residues" evidence="1">
    <location>
        <begin position="348"/>
        <end position="368"/>
    </location>
</feature>
<feature type="region of interest" description="Disordered" evidence="1">
    <location>
        <begin position="319"/>
        <end position="395"/>
    </location>
</feature>
<evidence type="ECO:0000256" key="1">
    <source>
        <dbReference type="SAM" id="MobiDB-lite"/>
    </source>
</evidence>
<feature type="region of interest" description="Disordered" evidence="1">
    <location>
        <begin position="40"/>
        <end position="220"/>
    </location>
</feature>
<comment type="caution">
    <text evidence="3">The sequence shown here is derived from an EMBL/GenBank/DDBJ whole genome shotgun (WGS) entry which is preliminary data.</text>
</comment>
<evidence type="ECO:0000259" key="2">
    <source>
        <dbReference type="Pfam" id="PF14392"/>
    </source>
</evidence>
<proteinExistence type="predicted"/>
<dbReference type="Pfam" id="PF14392">
    <property type="entry name" value="zf-CCHC_4"/>
    <property type="match status" value="1"/>
</dbReference>